<evidence type="ECO:0000256" key="1">
    <source>
        <dbReference type="ARBA" id="ARBA00004651"/>
    </source>
</evidence>
<dbReference type="Gene3D" id="1.10.3720.10">
    <property type="entry name" value="MetI-like"/>
    <property type="match status" value="1"/>
</dbReference>
<dbReference type="InterPro" id="IPR000515">
    <property type="entry name" value="MetI-like"/>
</dbReference>
<sequence length="315" mass="34813">MGIKLRAAVVDREAPSRRRPHARRSFGEAGTAWAYILPACVVILGLGILPMAWSLILSLQRSDLITPAEWVGLQNYDLLSHDPAFRAAVGHTLIYTALFVPLSIVGGLGLALLLNRKIRLIGVYRTLVFVPFVISATAQGVLFSFIFDSHFGLANAVLNWFDIPPQGFFADKNQALYLLVLIGLWSGVGFCVVVYLAGLQDIQSELVEAAALDGAGRWATFRYVVWPALRPITVFLVVWETLQALQVFDLVFVTTRGGPLESTTVVVFYVWQQAFEFFNAGYAAAAAYVLAFGLLLLSIGVRFARRRDHEVVRRP</sequence>
<keyword evidence="3" id="KW-1003">Cell membrane</keyword>
<dbReference type="GO" id="GO:0005886">
    <property type="term" value="C:plasma membrane"/>
    <property type="evidence" value="ECO:0007669"/>
    <property type="project" value="UniProtKB-SubCell"/>
</dbReference>
<feature type="transmembrane region" description="Helical" evidence="7">
    <location>
        <begin position="32"/>
        <end position="56"/>
    </location>
</feature>
<dbReference type="GO" id="GO:0055085">
    <property type="term" value="P:transmembrane transport"/>
    <property type="evidence" value="ECO:0007669"/>
    <property type="project" value="InterPro"/>
</dbReference>
<dbReference type="RefSeq" id="WP_239097360.1">
    <property type="nucleotide sequence ID" value="NZ_BONB01000034.1"/>
</dbReference>
<evidence type="ECO:0000256" key="2">
    <source>
        <dbReference type="ARBA" id="ARBA00022448"/>
    </source>
</evidence>
<feature type="transmembrane region" description="Helical" evidence="7">
    <location>
        <begin position="175"/>
        <end position="199"/>
    </location>
</feature>
<feature type="transmembrane region" description="Helical" evidence="7">
    <location>
        <begin position="93"/>
        <end position="114"/>
    </location>
</feature>
<feature type="domain" description="ABC transmembrane type-1" evidence="8">
    <location>
        <begin position="89"/>
        <end position="301"/>
    </location>
</feature>
<name>A0A3D9ZRG1_9ACTN</name>
<feature type="transmembrane region" description="Helical" evidence="7">
    <location>
        <begin position="220"/>
        <end position="239"/>
    </location>
</feature>
<evidence type="ECO:0000259" key="8">
    <source>
        <dbReference type="PROSITE" id="PS50928"/>
    </source>
</evidence>
<keyword evidence="2 7" id="KW-0813">Transport</keyword>
<evidence type="ECO:0000313" key="10">
    <source>
        <dbReference type="Proteomes" id="UP000256913"/>
    </source>
</evidence>
<feature type="transmembrane region" description="Helical" evidence="7">
    <location>
        <begin position="126"/>
        <end position="147"/>
    </location>
</feature>
<dbReference type="PANTHER" id="PTHR30193:SF37">
    <property type="entry name" value="INNER MEMBRANE ABC TRANSPORTER PERMEASE PROTEIN YCJO"/>
    <property type="match status" value="1"/>
</dbReference>
<keyword evidence="6 7" id="KW-0472">Membrane</keyword>
<organism evidence="9 10">
    <name type="scientific">Asanoa ferruginea</name>
    <dbReference type="NCBI Taxonomy" id="53367"/>
    <lineage>
        <taxon>Bacteria</taxon>
        <taxon>Bacillati</taxon>
        <taxon>Actinomycetota</taxon>
        <taxon>Actinomycetes</taxon>
        <taxon>Micromonosporales</taxon>
        <taxon>Micromonosporaceae</taxon>
        <taxon>Asanoa</taxon>
    </lineage>
</organism>
<dbReference type="Proteomes" id="UP000256913">
    <property type="component" value="Unassembled WGS sequence"/>
</dbReference>
<dbReference type="EMBL" id="QUMQ01000001">
    <property type="protein sequence ID" value="REF99727.1"/>
    <property type="molecule type" value="Genomic_DNA"/>
</dbReference>
<evidence type="ECO:0000256" key="7">
    <source>
        <dbReference type="RuleBase" id="RU363032"/>
    </source>
</evidence>
<comment type="caution">
    <text evidence="9">The sequence shown here is derived from an EMBL/GenBank/DDBJ whole genome shotgun (WGS) entry which is preliminary data.</text>
</comment>
<accession>A0A3D9ZRG1</accession>
<keyword evidence="10" id="KW-1185">Reference proteome</keyword>
<evidence type="ECO:0000313" key="9">
    <source>
        <dbReference type="EMBL" id="REF99727.1"/>
    </source>
</evidence>
<dbReference type="InterPro" id="IPR051393">
    <property type="entry name" value="ABC_transporter_permease"/>
</dbReference>
<dbReference type="CDD" id="cd06261">
    <property type="entry name" value="TM_PBP2"/>
    <property type="match status" value="1"/>
</dbReference>
<comment type="subcellular location">
    <subcellularLocation>
        <location evidence="1 7">Cell membrane</location>
        <topology evidence="1 7">Multi-pass membrane protein</topology>
    </subcellularLocation>
</comment>
<keyword evidence="5 7" id="KW-1133">Transmembrane helix</keyword>
<feature type="transmembrane region" description="Helical" evidence="7">
    <location>
        <begin position="280"/>
        <end position="304"/>
    </location>
</feature>
<reference evidence="9 10" key="1">
    <citation type="submission" date="2018-08" db="EMBL/GenBank/DDBJ databases">
        <title>Sequencing the genomes of 1000 actinobacteria strains.</title>
        <authorList>
            <person name="Klenk H.-P."/>
        </authorList>
    </citation>
    <scope>NUCLEOTIDE SEQUENCE [LARGE SCALE GENOMIC DNA]</scope>
    <source>
        <strain evidence="9 10">DSM 44099</strain>
    </source>
</reference>
<dbReference type="PROSITE" id="PS50928">
    <property type="entry name" value="ABC_TM1"/>
    <property type="match status" value="1"/>
</dbReference>
<proteinExistence type="inferred from homology"/>
<dbReference type="SUPFAM" id="SSF161098">
    <property type="entry name" value="MetI-like"/>
    <property type="match status" value="1"/>
</dbReference>
<evidence type="ECO:0000256" key="3">
    <source>
        <dbReference type="ARBA" id="ARBA00022475"/>
    </source>
</evidence>
<dbReference type="Pfam" id="PF00528">
    <property type="entry name" value="BPD_transp_1"/>
    <property type="match status" value="1"/>
</dbReference>
<comment type="similarity">
    <text evidence="7">Belongs to the binding-protein-dependent transport system permease family.</text>
</comment>
<evidence type="ECO:0000256" key="5">
    <source>
        <dbReference type="ARBA" id="ARBA00022989"/>
    </source>
</evidence>
<keyword evidence="4 7" id="KW-0812">Transmembrane</keyword>
<evidence type="ECO:0000256" key="6">
    <source>
        <dbReference type="ARBA" id="ARBA00023136"/>
    </source>
</evidence>
<dbReference type="InterPro" id="IPR035906">
    <property type="entry name" value="MetI-like_sf"/>
</dbReference>
<gene>
    <name evidence="9" type="ORF">DFJ67_5768</name>
</gene>
<dbReference type="PANTHER" id="PTHR30193">
    <property type="entry name" value="ABC TRANSPORTER PERMEASE PROTEIN"/>
    <property type="match status" value="1"/>
</dbReference>
<evidence type="ECO:0000256" key="4">
    <source>
        <dbReference type="ARBA" id="ARBA00022692"/>
    </source>
</evidence>
<dbReference type="AlphaFoldDB" id="A0A3D9ZRG1"/>
<protein>
    <submittedName>
        <fullName evidence="9">Carbohydrate ABC transporter membrane protein 1 (CUT1 family)</fullName>
    </submittedName>
</protein>